<dbReference type="OrthoDB" id="2506366at2759"/>
<organism evidence="2 3">
    <name type="scientific">Austropuccinia psidii MF-1</name>
    <dbReference type="NCBI Taxonomy" id="1389203"/>
    <lineage>
        <taxon>Eukaryota</taxon>
        <taxon>Fungi</taxon>
        <taxon>Dikarya</taxon>
        <taxon>Basidiomycota</taxon>
        <taxon>Pucciniomycotina</taxon>
        <taxon>Pucciniomycetes</taxon>
        <taxon>Pucciniales</taxon>
        <taxon>Sphaerophragmiaceae</taxon>
        <taxon>Austropuccinia</taxon>
    </lineage>
</organism>
<evidence type="ECO:0000313" key="3">
    <source>
        <dbReference type="Proteomes" id="UP000765509"/>
    </source>
</evidence>
<evidence type="ECO:0000256" key="1">
    <source>
        <dbReference type="SAM" id="MobiDB-lite"/>
    </source>
</evidence>
<dbReference type="AlphaFoldDB" id="A0A9Q3CBX2"/>
<comment type="caution">
    <text evidence="2">The sequence shown here is derived from an EMBL/GenBank/DDBJ whole genome shotgun (WGS) entry which is preliminary data.</text>
</comment>
<feature type="region of interest" description="Disordered" evidence="1">
    <location>
        <begin position="1"/>
        <end position="34"/>
    </location>
</feature>
<dbReference type="Proteomes" id="UP000765509">
    <property type="component" value="Unassembled WGS sequence"/>
</dbReference>
<gene>
    <name evidence="2" type="ORF">O181_020577</name>
</gene>
<feature type="compositionally biased region" description="Basic and acidic residues" evidence="1">
    <location>
        <begin position="11"/>
        <end position="20"/>
    </location>
</feature>
<dbReference type="EMBL" id="AVOT02006136">
    <property type="protein sequence ID" value="MBW0480862.1"/>
    <property type="molecule type" value="Genomic_DNA"/>
</dbReference>
<accession>A0A9Q3CBX2</accession>
<reference evidence="2" key="1">
    <citation type="submission" date="2021-03" db="EMBL/GenBank/DDBJ databases">
        <title>Draft genome sequence of rust myrtle Austropuccinia psidii MF-1, a brazilian biotype.</title>
        <authorList>
            <person name="Quecine M.C."/>
            <person name="Pachon D.M.R."/>
            <person name="Bonatelli M.L."/>
            <person name="Correr F.H."/>
            <person name="Franceschini L.M."/>
            <person name="Leite T.F."/>
            <person name="Margarido G.R.A."/>
            <person name="Almeida C.A."/>
            <person name="Ferrarezi J.A."/>
            <person name="Labate C.A."/>
        </authorList>
    </citation>
    <scope>NUCLEOTIDE SEQUENCE</scope>
    <source>
        <strain evidence="2">MF-1</strain>
    </source>
</reference>
<name>A0A9Q3CBX2_9BASI</name>
<sequence length="159" mass="18569">MDSESSSKIPHNLDESKEEIINEETMQVQKDSSDLERLNQRMLEMQEELIELLIKEGKRKESSFTAENSQMEETLTMHRIFRQEGSPSPFSRPIVSSILFTSQFPNTLPKRFNIHAQATSPLQEEIHKTIHPSSISDQRIIIFGLMERKWKDLLKGWKI</sequence>
<keyword evidence="3" id="KW-1185">Reference proteome</keyword>
<protein>
    <submittedName>
        <fullName evidence="2">Uncharacterized protein</fullName>
    </submittedName>
</protein>
<proteinExistence type="predicted"/>
<evidence type="ECO:0000313" key="2">
    <source>
        <dbReference type="EMBL" id="MBW0480862.1"/>
    </source>
</evidence>